<evidence type="ECO:0000313" key="2">
    <source>
        <dbReference type="Proteomes" id="UP000011115"/>
    </source>
</evidence>
<proteinExistence type="predicted"/>
<dbReference type="Gramene" id="PGSC0003DMT400086859">
    <property type="protein sequence ID" value="PGSC0003DMT400086859"/>
    <property type="gene ID" value="PGSC0003DMG400036430"/>
</dbReference>
<sequence>MATDRSASLIKIDVQLGESPFGVVHRRLAPAFNLVVLWVIVRHGTASQNCSAMRRLLPFSADLILFFRAQHTGIKGEVSFDVLWMEKSGSYGFEAFQQLRLTCCSYYPRSGAGDMSESLLKKEDDGGEAMLH</sequence>
<keyword evidence="2" id="KW-1185">Reference proteome</keyword>
<dbReference type="EnsemblPlants" id="PGSC0003DMT400086859">
    <property type="protein sequence ID" value="PGSC0003DMT400086859"/>
    <property type="gene ID" value="PGSC0003DMG400036430"/>
</dbReference>
<dbReference type="AlphaFoldDB" id="M1DCM8"/>
<dbReference type="InParanoid" id="M1DCM8"/>
<protein>
    <submittedName>
        <fullName evidence="1">Uncharacterized protein</fullName>
    </submittedName>
</protein>
<reference evidence="2" key="1">
    <citation type="journal article" date="2011" name="Nature">
        <title>Genome sequence and analysis of the tuber crop potato.</title>
        <authorList>
            <consortium name="The Potato Genome Sequencing Consortium"/>
        </authorList>
    </citation>
    <scope>NUCLEOTIDE SEQUENCE [LARGE SCALE GENOMIC DNA]</scope>
    <source>
        <strain evidence="2">cv. DM1-3 516 R44</strain>
    </source>
</reference>
<accession>M1DCM8</accession>
<dbReference type="PaxDb" id="4113-PGSC0003DMT400086859"/>
<dbReference type="HOGENOM" id="CLU_1920819_0_0_1"/>
<dbReference type="Proteomes" id="UP000011115">
    <property type="component" value="Unassembled WGS sequence"/>
</dbReference>
<name>M1DCM8_SOLTU</name>
<evidence type="ECO:0000313" key="1">
    <source>
        <dbReference type="EnsemblPlants" id="PGSC0003DMT400086859"/>
    </source>
</evidence>
<organism evidence="1 2">
    <name type="scientific">Solanum tuberosum</name>
    <name type="common">Potato</name>
    <dbReference type="NCBI Taxonomy" id="4113"/>
    <lineage>
        <taxon>Eukaryota</taxon>
        <taxon>Viridiplantae</taxon>
        <taxon>Streptophyta</taxon>
        <taxon>Embryophyta</taxon>
        <taxon>Tracheophyta</taxon>
        <taxon>Spermatophyta</taxon>
        <taxon>Magnoliopsida</taxon>
        <taxon>eudicotyledons</taxon>
        <taxon>Gunneridae</taxon>
        <taxon>Pentapetalae</taxon>
        <taxon>asterids</taxon>
        <taxon>lamiids</taxon>
        <taxon>Solanales</taxon>
        <taxon>Solanaceae</taxon>
        <taxon>Solanoideae</taxon>
        <taxon>Solaneae</taxon>
        <taxon>Solanum</taxon>
    </lineage>
</organism>
<reference evidence="1" key="2">
    <citation type="submission" date="2015-06" db="UniProtKB">
        <authorList>
            <consortium name="EnsemblPlants"/>
        </authorList>
    </citation>
    <scope>IDENTIFICATION</scope>
    <source>
        <strain evidence="1">DM1-3 516 R44</strain>
    </source>
</reference>